<dbReference type="SMART" id="SM00304">
    <property type="entry name" value="HAMP"/>
    <property type="match status" value="1"/>
</dbReference>
<dbReference type="GO" id="GO:0016020">
    <property type="term" value="C:membrane"/>
    <property type="evidence" value="ECO:0007669"/>
    <property type="project" value="InterPro"/>
</dbReference>
<dbReference type="InterPro" id="IPR021796">
    <property type="entry name" value="Tll0287-like_dom"/>
</dbReference>
<protein>
    <recommendedName>
        <fullName evidence="2">HAMP domain-containing protein</fullName>
    </recommendedName>
</protein>
<evidence type="ECO:0000313" key="3">
    <source>
        <dbReference type="EMBL" id="ABW27191.1"/>
    </source>
</evidence>
<dbReference type="eggNOG" id="COG2770">
    <property type="taxonomic scope" value="Bacteria"/>
</dbReference>
<sequence>MFQNLKLGVKLNLILLSVFLIIVLINGLLLSNVLQKNAEQEVKDKALVLIETMTSVREYTSKQVNQGTIQKLSPELEIDGQFIKTSVPGYSAREVFTNLQKRDQYSDFFYKEATLNPTYIRDKADRFETEIVERFRSQPDLQEQVGFRKISAGDLFYIARPLQIKSESCLVCHSTPDRAPASQIKTYGDTGGFGWELNEIVGAQMISVPASKVFAEARRLQLIVIGILAAGFIVAAVILNLFLKFSIITPLTKMSKWSRDVSTGASDTDFEHKPNDEIGVLAASVNRLKVSLEMAMNMLKQNPENP</sequence>
<keyword evidence="1" id="KW-0812">Transmembrane</keyword>
<dbReference type="RefSeq" id="WP_010471973.1">
    <property type="nucleotide sequence ID" value="NC_009925.1"/>
</dbReference>
<name>B0BZY1_ACAM1</name>
<dbReference type="AlphaFoldDB" id="B0BZY1"/>
<dbReference type="InterPro" id="IPR003660">
    <property type="entry name" value="HAMP_dom"/>
</dbReference>
<reference evidence="3 4" key="1">
    <citation type="journal article" date="2008" name="Proc. Natl. Acad. Sci. U.S.A.">
        <title>Niche adaptation and genome expansion in the chlorophyll d-producing cyanobacterium Acaryochloris marina.</title>
        <authorList>
            <person name="Swingley W.D."/>
            <person name="Chen M."/>
            <person name="Cheung P.C."/>
            <person name="Conrad A.L."/>
            <person name="Dejesa L.C."/>
            <person name="Hao J."/>
            <person name="Honchak B.M."/>
            <person name="Karbach L.E."/>
            <person name="Kurdoglu A."/>
            <person name="Lahiri S."/>
            <person name="Mastrian S.D."/>
            <person name="Miyashita H."/>
            <person name="Page L."/>
            <person name="Ramakrishna P."/>
            <person name="Satoh S."/>
            <person name="Sattley W.M."/>
            <person name="Shimada Y."/>
            <person name="Taylor H.L."/>
            <person name="Tomo T."/>
            <person name="Tsuchiya T."/>
            <person name="Wang Z.T."/>
            <person name="Raymond J."/>
            <person name="Mimuro M."/>
            <person name="Blankenship R.E."/>
            <person name="Touchman J.W."/>
        </authorList>
    </citation>
    <scope>NUCLEOTIDE SEQUENCE [LARGE SCALE GENOMIC DNA]</scope>
    <source>
        <strain evidence="4">MBIC 11017</strain>
    </source>
</reference>
<dbReference type="PROSITE" id="PS50885">
    <property type="entry name" value="HAMP"/>
    <property type="match status" value="1"/>
</dbReference>
<evidence type="ECO:0000259" key="2">
    <source>
        <dbReference type="PROSITE" id="PS50885"/>
    </source>
</evidence>
<keyword evidence="1" id="KW-0472">Membrane</keyword>
<dbReference type="OrthoDB" id="510512at2"/>
<dbReference type="Pfam" id="PF00672">
    <property type="entry name" value="HAMP"/>
    <property type="match status" value="1"/>
</dbReference>
<proteinExistence type="predicted"/>
<dbReference type="SUPFAM" id="SSF158472">
    <property type="entry name" value="HAMP domain-like"/>
    <property type="match status" value="1"/>
</dbReference>
<dbReference type="CDD" id="cd06225">
    <property type="entry name" value="HAMP"/>
    <property type="match status" value="1"/>
</dbReference>
<dbReference type="STRING" id="329726.AM1_2177"/>
<dbReference type="HOGENOM" id="CLU_060280_0_0_3"/>
<keyword evidence="1" id="KW-1133">Transmembrane helix</keyword>
<feature type="transmembrane region" description="Helical" evidence="1">
    <location>
        <begin position="12"/>
        <end position="34"/>
    </location>
</feature>
<organism evidence="3 4">
    <name type="scientific">Acaryochloris marina (strain MBIC 11017)</name>
    <dbReference type="NCBI Taxonomy" id="329726"/>
    <lineage>
        <taxon>Bacteria</taxon>
        <taxon>Bacillati</taxon>
        <taxon>Cyanobacteriota</taxon>
        <taxon>Cyanophyceae</taxon>
        <taxon>Acaryochloridales</taxon>
        <taxon>Acaryochloridaceae</taxon>
        <taxon>Acaryochloris</taxon>
    </lineage>
</organism>
<keyword evidence="4" id="KW-1185">Reference proteome</keyword>
<feature type="transmembrane region" description="Helical" evidence="1">
    <location>
        <begin position="222"/>
        <end position="243"/>
    </location>
</feature>
<dbReference type="KEGG" id="amr:AM1_2177"/>
<dbReference type="EMBL" id="CP000828">
    <property type="protein sequence ID" value="ABW27191.1"/>
    <property type="molecule type" value="Genomic_DNA"/>
</dbReference>
<dbReference type="GO" id="GO:0007165">
    <property type="term" value="P:signal transduction"/>
    <property type="evidence" value="ECO:0007669"/>
    <property type="project" value="InterPro"/>
</dbReference>
<evidence type="ECO:0000313" key="4">
    <source>
        <dbReference type="Proteomes" id="UP000000268"/>
    </source>
</evidence>
<evidence type="ECO:0000256" key="1">
    <source>
        <dbReference type="SAM" id="Phobius"/>
    </source>
</evidence>
<dbReference type="Proteomes" id="UP000000268">
    <property type="component" value="Chromosome"/>
</dbReference>
<dbReference type="Gene3D" id="6.10.340.10">
    <property type="match status" value="1"/>
</dbReference>
<feature type="domain" description="HAMP" evidence="2">
    <location>
        <begin position="245"/>
        <end position="297"/>
    </location>
</feature>
<gene>
    <name evidence="3" type="ordered locus">AM1_2177</name>
</gene>
<dbReference type="Pfam" id="PF11845">
    <property type="entry name" value="Tll0287-like"/>
    <property type="match status" value="1"/>
</dbReference>
<accession>B0BZY1</accession>